<evidence type="ECO:0000256" key="1">
    <source>
        <dbReference type="SAM" id="MobiDB-lite"/>
    </source>
</evidence>
<dbReference type="Proteomes" id="UP000566819">
    <property type="component" value="Unassembled WGS sequence"/>
</dbReference>
<feature type="compositionally biased region" description="Basic residues" evidence="1">
    <location>
        <begin position="167"/>
        <end position="177"/>
    </location>
</feature>
<evidence type="ECO:0000313" key="3">
    <source>
        <dbReference type="EMBL" id="KAF4625012.1"/>
    </source>
</evidence>
<feature type="signal peptide" evidence="2">
    <location>
        <begin position="1"/>
        <end position="24"/>
    </location>
</feature>
<keyword evidence="2" id="KW-0732">Signal</keyword>
<evidence type="ECO:0000313" key="4">
    <source>
        <dbReference type="Proteomes" id="UP000566819"/>
    </source>
</evidence>
<accession>A0A8H4RB93</accession>
<sequence length="236" mass="25761">MLSPQKFLNFALLAVLVFLNFGAASPLASSTQTANQLFKRNAACSLHLHYWSDGRIIDLKVFAPEGAGPHVISELEPHAESMASKGVSIPIPPYGARETTQNLVLEKENKTSWTVNFCFEDQAWDSENKRYCKVGKANGLWGFVGDSESTAVVWSIVLGKAKDVVKGKGKRGRKRKSAALEPDEPELEPEVARAAKEGIKGRGKRGRKRKSAAPEADKPEPEPEPEVAQMIDAPVP</sequence>
<organism evidence="3 4">
    <name type="scientific">Cudoniella acicularis</name>
    <dbReference type="NCBI Taxonomy" id="354080"/>
    <lineage>
        <taxon>Eukaryota</taxon>
        <taxon>Fungi</taxon>
        <taxon>Dikarya</taxon>
        <taxon>Ascomycota</taxon>
        <taxon>Pezizomycotina</taxon>
        <taxon>Leotiomycetes</taxon>
        <taxon>Helotiales</taxon>
        <taxon>Tricladiaceae</taxon>
        <taxon>Cudoniella</taxon>
    </lineage>
</organism>
<reference evidence="3 4" key="1">
    <citation type="submission" date="2020-03" db="EMBL/GenBank/DDBJ databases">
        <title>Draft Genome Sequence of Cudoniella acicularis.</title>
        <authorList>
            <person name="Buettner E."/>
            <person name="Kellner H."/>
        </authorList>
    </citation>
    <scope>NUCLEOTIDE SEQUENCE [LARGE SCALE GENOMIC DNA]</scope>
    <source>
        <strain evidence="3 4">DSM 108380</strain>
    </source>
</reference>
<gene>
    <name evidence="3" type="ORF">G7Y89_g13158</name>
</gene>
<feature type="compositionally biased region" description="Basic residues" evidence="1">
    <location>
        <begin position="201"/>
        <end position="211"/>
    </location>
</feature>
<feature type="chain" id="PRO_5034141696" evidence="2">
    <location>
        <begin position="25"/>
        <end position="236"/>
    </location>
</feature>
<name>A0A8H4RB93_9HELO</name>
<proteinExistence type="predicted"/>
<comment type="caution">
    <text evidence="3">The sequence shown here is derived from an EMBL/GenBank/DDBJ whole genome shotgun (WGS) entry which is preliminary data.</text>
</comment>
<evidence type="ECO:0000256" key="2">
    <source>
        <dbReference type="SAM" id="SignalP"/>
    </source>
</evidence>
<dbReference type="AlphaFoldDB" id="A0A8H4RB93"/>
<feature type="region of interest" description="Disordered" evidence="1">
    <location>
        <begin position="166"/>
        <end position="236"/>
    </location>
</feature>
<keyword evidence="4" id="KW-1185">Reference proteome</keyword>
<dbReference type="EMBL" id="JAAMPI010001489">
    <property type="protein sequence ID" value="KAF4625012.1"/>
    <property type="molecule type" value="Genomic_DNA"/>
</dbReference>
<protein>
    <submittedName>
        <fullName evidence="3">Uncharacterized protein</fullName>
    </submittedName>
</protein>
<feature type="compositionally biased region" description="Basic and acidic residues" evidence="1">
    <location>
        <begin position="190"/>
        <end position="200"/>
    </location>
</feature>